<feature type="domain" description="F-box" evidence="2">
    <location>
        <begin position="13"/>
        <end position="63"/>
    </location>
</feature>
<dbReference type="InParanoid" id="A0A1Y1UI37"/>
<dbReference type="RefSeq" id="XP_021871636.1">
    <property type="nucleotide sequence ID" value="XM_022013367.1"/>
</dbReference>
<accession>A0A1Y1UI37</accession>
<gene>
    <name evidence="3" type="ORF">BD324DRAFT_579245</name>
</gene>
<protein>
    <recommendedName>
        <fullName evidence="2">F-box domain-containing protein</fullName>
    </recommendedName>
</protein>
<reference evidence="3 4" key="1">
    <citation type="submission" date="2017-03" db="EMBL/GenBank/DDBJ databases">
        <title>Widespread Adenine N6-methylation of Active Genes in Fungi.</title>
        <authorList>
            <consortium name="DOE Joint Genome Institute"/>
            <person name="Mondo S.J."/>
            <person name="Dannebaum R.O."/>
            <person name="Kuo R.C."/>
            <person name="Louie K.B."/>
            <person name="Bewick A.J."/>
            <person name="Labutti K."/>
            <person name="Haridas S."/>
            <person name="Kuo A."/>
            <person name="Salamov A."/>
            <person name="Ahrendt S.R."/>
            <person name="Lau R."/>
            <person name="Bowen B.P."/>
            <person name="Lipzen A."/>
            <person name="Sullivan W."/>
            <person name="Andreopoulos W.B."/>
            <person name="Clum A."/>
            <person name="Lindquist E."/>
            <person name="Daum C."/>
            <person name="Northen T.R."/>
            <person name="Ramamoorthy G."/>
            <person name="Schmitz R.J."/>
            <person name="Gryganskyi A."/>
            <person name="Culley D."/>
            <person name="Magnuson J."/>
            <person name="James T.Y."/>
            <person name="O'Malley M.A."/>
            <person name="Stajich J.E."/>
            <person name="Spatafora J.W."/>
            <person name="Visel A."/>
            <person name="Grigoriev I.V."/>
        </authorList>
    </citation>
    <scope>NUCLEOTIDE SEQUENCE [LARGE SCALE GENOMIC DNA]</scope>
    <source>
        <strain evidence="3 4">NRRL Y-17943</strain>
    </source>
</reference>
<dbReference type="AlphaFoldDB" id="A0A1Y1UI37"/>
<dbReference type="STRING" id="4999.A0A1Y1UI37"/>
<sequence>MSAKPRTTSEADRSRLLELPDEILARIFTHLDRQSLSKCYRINKYLNTLLSENSTISLHYTLMCNNLLLNSDALRPSIKYPNYAPSSSAQLLSTLRERLTRLRNFTPKSETDFSLVEPEGRLYEYLEGHLVRSTAGERALSGNIAFYDLNKLDDWEDVEEVEVEEMVQTSPSTSRREGREQPITAEASEDSTPLLMDDPEKELGENIRRLKDFGFDVAEFAIDPGQDLLVLVEVKVAGWRNNRSRSWTMHLHLMSLSTFEPHPLARQSVLDWPWTLGRQSVNLAFQICDDGLYVLSMNQSNETSGTLCGWQWTTGWRAISLRSAGTVSFESFVLLTPTSFAVPVVMTHLDMTSGALGELNNPIDLSFTHHIQLYAFPPFSSTDVPAANSSEPMPPPRTPTHIKTIDLPDFYYDLVAGIGPPRLDIRTDPPPRTTFPTFQDGHIQPFVPDPKTGLIIMNVTCQNAGEFSEIDVHFVICMLKETLTKHLPPPTSPLLTKEFARPSTVVRWESIQDDVRIFGPDIERPAWVCNVFHNRYVQIIRTAQDRLFMRLYDFDPLRVLKEIRKRGAAFPHEDQDQDGWSPSGLRSIEDDGVFLEVREGYLDGEVTYGLHDVDALTFGSKLPFLYVDRPLRGEIAIMDGERIVTMVSIACLLRVSPSTD</sequence>
<comment type="caution">
    <text evidence="3">The sequence shown here is derived from an EMBL/GenBank/DDBJ whole genome shotgun (WGS) entry which is preliminary data.</text>
</comment>
<dbReference type="Gene3D" id="1.20.1280.50">
    <property type="match status" value="1"/>
</dbReference>
<name>A0A1Y1UI37_9TREE</name>
<evidence type="ECO:0000313" key="4">
    <source>
        <dbReference type="Proteomes" id="UP000193218"/>
    </source>
</evidence>
<dbReference type="PROSITE" id="PS50181">
    <property type="entry name" value="FBOX"/>
    <property type="match status" value="1"/>
</dbReference>
<feature type="region of interest" description="Disordered" evidence="1">
    <location>
        <begin position="166"/>
        <end position="193"/>
    </location>
</feature>
<dbReference type="Proteomes" id="UP000193218">
    <property type="component" value="Unassembled WGS sequence"/>
</dbReference>
<evidence type="ECO:0000256" key="1">
    <source>
        <dbReference type="SAM" id="MobiDB-lite"/>
    </source>
</evidence>
<dbReference type="InterPro" id="IPR001810">
    <property type="entry name" value="F-box_dom"/>
</dbReference>
<dbReference type="SUPFAM" id="SSF81383">
    <property type="entry name" value="F-box domain"/>
    <property type="match status" value="1"/>
</dbReference>
<keyword evidence="4" id="KW-1185">Reference proteome</keyword>
<dbReference type="CDD" id="cd09917">
    <property type="entry name" value="F-box_SF"/>
    <property type="match status" value="1"/>
</dbReference>
<evidence type="ECO:0000313" key="3">
    <source>
        <dbReference type="EMBL" id="ORX37649.1"/>
    </source>
</evidence>
<organism evidence="3 4">
    <name type="scientific">Kockovaella imperatae</name>
    <dbReference type="NCBI Taxonomy" id="4999"/>
    <lineage>
        <taxon>Eukaryota</taxon>
        <taxon>Fungi</taxon>
        <taxon>Dikarya</taxon>
        <taxon>Basidiomycota</taxon>
        <taxon>Agaricomycotina</taxon>
        <taxon>Tremellomycetes</taxon>
        <taxon>Tremellales</taxon>
        <taxon>Cuniculitremaceae</taxon>
        <taxon>Kockovaella</taxon>
    </lineage>
</organism>
<dbReference type="GeneID" id="33555175"/>
<dbReference type="InterPro" id="IPR036047">
    <property type="entry name" value="F-box-like_dom_sf"/>
</dbReference>
<proteinExistence type="predicted"/>
<evidence type="ECO:0000259" key="2">
    <source>
        <dbReference type="PROSITE" id="PS50181"/>
    </source>
</evidence>
<dbReference type="OrthoDB" id="3174109at2759"/>
<dbReference type="EMBL" id="NBSH01000005">
    <property type="protein sequence ID" value="ORX37649.1"/>
    <property type="molecule type" value="Genomic_DNA"/>
</dbReference>
<dbReference type="Pfam" id="PF12937">
    <property type="entry name" value="F-box-like"/>
    <property type="match status" value="1"/>
</dbReference>